<evidence type="ECO:0000256" key="1">
    <source>
        <dbReference type="SAM" id="MobiDB-lite"/>
    </source>
</evidence>
<evidence type="ECO:0000313" key="2">
    <source>
        <dbReference type="EMBL" id="KQH75590.1"/>
    </source>
</evidence>
<dbReference type="Proteomes" id="UP000051677">
    <property type="component" value="Unassembled WGS sequence"/>
</dbReference>
<dbReference type="AlphaFoldDB" id="A0A0Q2QU84"/>
<name>A0A0Q2QU84_MYCGO</name>
<proteinExistence type="predicted"/>
<protein>
    <submittedName>
        <fullName evidence="2">Uncharacterized protein</fullName>
    </submittedName>
</protein>
<accession>A0A0Q2QU84</accession>
<feature type="region of interest" description="Disordered" evidence="1">
    <location>
        <begin position="50"/>
        <end position="85"/>
    </location>
</feature>
<feature type="compositionally biased region" description="Low complexity" evidence="1">
    <location>
        <begin position="50"/>
        <end position="59"/>
    </location>
</feature>
<dbReference type="EMBL" id="LKTM01000372">
    <property type="protein sequence ID" value="KQH75590.1"/>
    <property type="molecule type" value="Genomic_DNA"/>
</dbReference>
<comment type="caution">
    <text evidence="2">The sequence shown here is derived from an EMBL/GenBank/DDBJ whole genome shotgun (WGS) entry which is preliminary data.</text>
</comment>
<gene>
    <name evidence="2" type="ORF">AO501_25270</name>
</gene>
<evidence type="ECO:0000313" key="3">
    <source>
        <dbReference type="Proteomes" id="UP000051677"/>
    </source>
</evidence>
<feature type="compositionally biased region" description="Basic residues" evidence="1">
    <location>
        <begin position="66"/>
        <end position="75"/>
    </location>
</feature>
<dbReference type="RefSeq" id="WP_055581444.1">
    <property type="nucleotide sequence ID" value="NZ_LKTM01000372.1"/>
</dbReference>
<reference evidence="2 3" key="1">
    <citation type="submission" date="2015-10" db="EMBL/GenBank/DDBJ databases">
        <title>Mycobacterium gordonae draft genome assembly.</title>
        <authorList>
            <person name="Ustinova V."/>
            <person name="Smirnova T."/>
            <person name="Blagodatskikh K."/>
            <person name="Varlamov D."/>
            <person name="Larionova E."/>
            <person name="Chernousova L."/>
        </authorList>
    </citation>
    <scope>NUCLEOTIDE SEQUENCE [LARGE SCALE GENOMIC DNA]</scope>
    <source>
        <strain evidence="2 3">CTRI 14-8773</strain>
    </source>
</reference>
<organism evidence="2 3">
    <name type="scientific">Mycobacterium gordonae</name>
    <dbReference type="NCBI Taxonomy" id="1778"/>
    <lineage>
        <taxon>Bacteria</taxon>
        <taxon>Bacillati</taxon>
        <taxon>Actinomycetota</taxon>
        <taxon>Actinomycetes</taxon>
        <taxon>Mycobacteriales</taxon>
        <taxon>Mycobacteriaceae</taxon>
        <taxon>Mycobacterium</taxon>
    </lineage>
</organism>
<sequence length="85" mass="9143">MADYFRVKEPFAYGNAVATAGEIWSSDNPNLKGREQFFEPLADAVTRTAARASETASAAPGEVRARKPLPKKAAPKIHTEPKGDA</sequence>